<dbReference type="GO" id="GO:0006071">
    <property type="term" value="P:glycerol metabolic process"/>
    <property type="evidence" value="ECO:0007669"/>
    <property type="project" value="UniProtKB-KW"/>
</dbReference>
<sequence length="546" mass="60059">MSGLDQGVQYRLEYHRLGRHVRLRAIGICVATKSITSNEHNAMPSNNIAMTGIRNVGSARLGTGYTRDDDHVLRYKLVNRRLVLISSASDAMRHCQAGPPWGLLLDLIISMQLFLQAHVFAKVLIVNMHITTSSVVAGMVVFAAAGASAFPAQSSDGKSHTRHNVELGPRPEYLIRDMDNGWLKDRLSSCLENEVVTTKFSIGHRGGACLQFPEETLESHTAGIRMGAGMEECDVAFTLDRELVCRHDQCDLHTTTNIVATPLGAKCSTPFQPASPGKAATARCCTSDITLAEFKSLCGKMDGFNASATTPEDYLHGTPNWRTDLYATCGTLLSHKEFIALIDSHPGLLFTSELKEPRVPMPFQGNYTIEQYEQQIVDEYVAAGIHPSRVWLQSFLFRDVAYWLKHAPAFGRQAILLDQSGDAPSTIEQATANLTYYKDAGVRIVGPPLPYLVSLDEKGEYVPSAYAKKAKKLGLDIITWSLERSGPLAQVAAKGDYYYSTVLNGTRKDGDMYKLVDVLARQVGVKGIFSDWSATVTFYANCFGFL</sequence>
<gene>
    <name evidence="8" type="ORF">FHL15_007551</name>
</gene>
<dbReference type="EC" id="3.1.4.46" evidence="2"/>
<protein>
    <recommendedName>
        <fullName evidence="2">glycerophosphodiester phosphodiesterase</fullName>
        <ecNumber evidence="2">3.1.4.46</ecNumber>
    </recommendedName>
</protein>
<dbReference type="PROSITE" id="PS51704">
    <property type="entry name" value="GP_PDE"/>
    <property type="match status" value="1"/>
</dbReference>
<keyword evidence="4" id="KW-0319">Glycerol metabolism</keyword>
<keyword evidence="3" id="KW-0732">Signal</keyword>
<dbReference type="Gene3D" id="3.20.20.190">
    <property type="entry name" value="Phosphatidylinositol (PI) phosphodiesterase"/>
    <property type="match status" value="1"/>
</dbReference>
<reference evidence="9" key="1">
    <citation type="submission" date="2019-06" db="EMBL/GenBank/DDBJ databases">
        <title>Draft genome sequence of the griseofulvin-producing fungus Xylaria cubensis strain G536.</title>
        <authorList>
            <person name="Mead M.E."/>
            <person name="Raja H.A."/>
            <person name="Steenwyk J.L."/>
            <person name="Knowles S.L."/>
            <person name="Oberlies N.H."/>
            <person name="Rokas A."/>
        </authorList>
    </citation>
    <scope>NUCLEOTIDE SEQUENCE [LARGE SCALE GENOMIC DNA]</scope>
    <source>
        <strain evidence="9">G536</strain>
    </source>
</reference>
<dbReference type="InterPro" id="IPR017946">
    <property type="entry name" value="PLC-like_Pdiesterase_TIM-brl"/>
</dbReference>
<evidence type="ECO:0000256" key="3">
    <source>
        <dbReference type="ARBA" id="ARBA00022729"/>
    </source>
</evidence>
<dbReference type="InterPro" id="IPR030395">
    <property type="entry name" value="GP_PDE_dom"/>
</dbReference>
<name>A0A553HUB3_9PEZI</name>
<dbReference type="Proteomes" id="UP000319160">
    <property type="component" value="Unassembled WGS sequence"/>
</dbReference>
<organism evidence="8 9">
    <name type="scientific">Xylaria flabelliformis</name>
    <dbReference type="NCBI Taxonomy" id="2512241"/>
    <lineage>
        <taxon>Eukaryota</taxon>
        <taxon>Fungi</taxon>
        <taxon>Dikarya</taxon>
        <taxon>Ascomycota</taxon>
        <taxon>Pezizomycotina</taxon>
        <taxon>Sordariomycetes</taxon>
        <taxon>Xylariomycetidae</taxon>
        <taxon>Xylariales</taxon>
        <taxon>Xylariaceae</taxon>
        <taxon>Xylaria</taxon>
    </lineage>
</organism>
<dbReference type="EMBL" id="VFLP01000044">
    <property type="protein sequence ID" value="TRX91546.1"/>
    <property type="molecule type" value="Genomic_DNA"/>
</dbReference>
<evidence type="ECO:0000256" key="5">
    <source>
        <dbReference type="ARBA" id="ARBA00022801"/>
    </source>
</evidence>
<dbReference type="OrthoDB" id="1058301at2759"/>
<accession>A0A553HUB3</accession>
<evidence type="ECO:0000256" key="4">
    <source>
        <dbReference type="ARBA" id="ARBA00022798"/>
    </source>
</evidence>
<evidence type="ECO:0000259" key="7">
    <source>
        <dbReference type="PROSITE" id="PS51704"/>
    </source>
</evidence>
<comment type="catalytic activity">
    <reaction evidence="6">
        <text>a sn-glycero-3-phosphodiester + H2O = an alcohol + sn-glycerol 3-phosphate + H(+)</text>
        <dbReference type="Rhea" id="RHEA:12969"/>
        <dbReference type="ChEBI" id="CHEBI:15377"/>
        <dbReference type="ChEBI" id="CHEBI:15378"/>
        <dbReference type="ChEBI" id="CHEBI:30879"/>
        <dbReference type="ChEBI" id="CHEBI:57597"/>
        <dbReference type="ChEBI" id="CHEBI:83408"/>
        <dbReference type="EC" id="3.1.4.46"/>
    </reaction>
</comment>
<keyword evidence="9" id="KW-1185">Reference proteome</keyword>
<dbReference type="PANTHER" id="PTHR43620:SF7">
    <property type="entry name" value="GLYCEROPHOSPHODIESTER PHOSPHODIESTERASE GDPD5-RELATED"/>
    <property type="match status" value="1"/>
</dbReference>
<dbReference type="AlphaFoldDB" id="A0A553HUB3"/>
<comment type="similarity">
    <text evidence="1">Belongs to the glycerophosphoryl diester phosphodiesterase family.</text>
</comment>
<dbReference type="SUPFAM" id="SSF51695">
    <property type="entry name" value="PLC-like phosphodiesterases"/>
    <property type="match status" value="1"/>
</dbReference>
<dbReference type="STRING" id="2512241.A0A553HUB3"/>
<evidence type="ECO:0000256" key="1">
    <source>
        <dbReference type="ARBA" id="ARBA00007277"/>
    </source>
</evidence>
<dbReference type="FunFam" id="3.20.20.190:FF:000040">
    <property type="entry name" value="Glycerophosphoryl diester phosphodiesterase family protein"/>
    <property type="match status" value="1"/>
</dbReference>
<keyword evidence="5" id="KW-0378">Hydrolase</keyword>
<evidence type="ECO:0000256" key="6">
    <source>
        <dbReference type="ARBA" id="ARBA00047512"/>
    </source>
</evidence>
<dbReference type="PANTHER" id="PTHR43620">
    <property type="entry name" value="GLYCEROPHOSPHORYL DIESTER PHOSPHODIESTERASE"/>
    <property type="match status" value="1"/>
</dbReference>
<evidence type="ECO:0000256" key="2">
    <source>
        <dbReference type="ARBA" id="ARBA00012247"/>
    </source>
</evidence>
<dbReference type="Pfam" id="PF03009">
    <property type="entry name" value="GDPD"/>
    <property type="match status" value="1"/>
</dbReference>
<comment type="caution">
    <text evidence="8">The sequence shown here is derived from an EMBL/GenBank/DDBJ whole genome shotgun (WGS) entry which is preliminary data.</text>
</comment>
<evidence type="ECO:0000313" key="8">
    <source>
        <dbReference type="EMBL" id="TRX91546.1"/>
    </source>
</evidence>
<evidence type="ECO:0000313" key="9">
    <source>
        <dbReference type="Proteomes" id="UP000319160"/>
    </source>
</evidence>
<feature type="domain" description="GP-PDE" evidence="7">
    <location>
        <begin position="199"/>
        <end position="523"/>
    </location>
</feature>
<dbReference type="GO" id="GO:0008889">
    <property type="term" value="F:glycerophosphodiester phosphodiesterase activity"/>
    <property type="evidence" value="ECO:0007669"/>
    <property type="project" value="UniProtKB-EC"/>
</dbReference>
<proteinExistence type="inferred from homology"/>
<dbReference type="GO" id="GO:0006629">
    <property type="term" value="P:lipid metabolic process"/>
    <property type="evidence" value="ECO:0007669"/>
    <property type="project" value="InterPro"/>
</dbReference>